<dbReference type="Proteomes" id="UP000499080">
    <property type="component" value="Unassembled WGS sequence"/>
</dbReference>
<gene>
    <name evidence="1" type="ORF">AVEN_269568_1</name>
</gene>
<sequence length="170" mass="19967">MDKVYKVVNIFHAATRWQRRRAGDVTKLHRTCEVPETTSLRISKYREALLNFDAQSYCNTLQNHPRAIKNKWSINGQLRFCFRITQSCTMPKQQRTLRSFRCEVLDYPTYSLVLSPCDFHAFGQLMMVLKGYTSPAITRSVMLGRVVPSSVFLLLHRRWRKNLFHIVKLA</sequence>
<dbReference type="InterPro" id="IPR036397">
    <property type="entry name" value="RNaseH_sf"/>
</dbReference>
<evidence type="ECO:0000313" key="2">
    <source>
        <dbReference type="Proteomes" id="UP000499080"/>
    </source>
</evidence>
<dbReference type="Gene3D" id="3.30.420.10">
    <property type="entry name" value="Ribonuclease H-like superfamily/Ribonuclease H"/>
    <property type="match status" value="1"/>
</dbReference>
<dbReference type="AlphaFoldDB" id="A0A4Y2CDB1"/>
<dbReference type="GO" id="GO:0003676">
    <property type="term" value="F:nucleic acid binding"/>
    <property type="evidence" value="ECO:0007669"/>
    <property type="project" value="InterPro"/>
</dbReference>
<protein>
    <submittedName>
        <fullName evidence="1">Uncharacterized protein</fullName>
    </submittedName>
</protein>
<reference evidence="1 2" key="1">
    <citation type="journal article" date="2019" name="Sci. Rep.">
        <title>Orb-weaving spider Araneus ventricosus genome elucidates the spidroin gene catalogue.</title>
        <authorList>
            <person name="Kono N."/>
            <person name="Nakamura H."/>
            <person name="Ohtoshi R."/>
            <person name="Moran D.A.P."/>
            <person name="Shinohara A."/>
            <person name="Yoshida Y."/>
            <person name="Fujiwara M."/>
            <person name="Mori M."/>
            <person name="Tomita M."/>
            <person name="Arakawa K."/>
        </authorList>
    </citation>
    <scope>NUCLEOTIDE SEQUENCE [LARGE SCALE GENOMIC DNA]</scope>
</reference>
<proteinExistence type="predicted"/>
<keyword evidence="2" id="KW-1185">Reference proteome</keyword>
<name>A0A4Y2CDB1_ARAVE</name>
<dbReference type="EMBL" id="BGPR01000175">
    <property type="protein sequence ID" value="GBM01964.1"/>
    <property type="molecule type" value="Genomic_DNA"/>
</dbReference>
<organism evidence="1 2">
    <name type="scientific">Araneus ventricosus</name>
    <name type="common">Orbweaver spider</name>
    <name type="synonym">Epeira ventricosa</name>
    <dbReference type="NCBI Taxonomy" id="182803"/>
    <lineage>
        <taxon>Eukaryota</taxon>
        <taxon>Metazoa</taxon>
        <taxon>Ecdysozoa</taxon>
        <taxon>Arthropoda</taxon>
        <taxon>Chelicerata</taxon>
        <taxon>Arachnida</taxon>
        <taxon>Araneae</taxon>
        <taxon>Araneomorphae</taxon>
        <taxon>Entelegynae</taxon>
        <taxon>Araneoidea</taxon>
        <taxon>Araneidae</taxon>
        <taxon>Araneus</taxon>
    </lineage>
</organism>
<evidence type="ECO:0000313" key="1">
    <source>
        <dbReference type="EMBL" id="GBM01964.1"/>
    </source>
</evidence>
<accession>A0A4Y2CDB1</accession>
<comment type="caution">
    <text evidence="1">The sequence shown here is derived from an EMBL/GenBank/DDBJ whole genome shotgun (WGS) entry which is preliminary data.</text>
</comment>